<sequence length="74" mass="8003">MALIRESGNDYLIGLKQNQPTLCKTAEIQQHTSPPLSQATVVDNTHEASESSAMFRCSRLHQSCNGNGLDSLAS</sequence>
<organism evidence="1">
    <name type="scientific">uncultured Coleofasciculus sp</name>
    <dbReference type="NCBI Taxonomy" id="1267456"/>
    <lineage>
        <taxon>Bacteria</taxon>
        <taxon>Bacillati</taxon>
        <taxon>Cyanobacteriota</taxon>
        <taxon>Cyanophyceae</taxon>
        <taxon>Coleofasciculales</taxon>
        <taxon>Coleofasciculaceae</taxon>
        <taxon>Coleofasciculus</taxon>
        <taxon>environmental samples</taxon>
    </lineage>
</organism>
<dbReference type="AlphaFoldDB" id="A0A6J4HEC9"/>
<dbReference type="EMBL" id="CADCTM010000089">
    <property type="protein sequence ID" value="CAA9222037.1"/>
    <property type="molecule type" value="Genomic_DNA"/>
</dbReference>
<accession>A0A6J4HEC9</accession>
<proteinExistence type="predicted"/>
<gene>
    <name evidence="1" type="ORF">AVDCRST_MAG92-617</name>
</gene>
<reference evidence="1" key="1">
    <citation type="submission" date="2020-02" db="EMBL/GenBank/DDBJ databases">
        <authorList>
            <person name="Meier V. D."/>
        </authorList>
    </citation>
    <scope>NUCLEOTIDE SEQUENCE</scope>
    <source>
        <strain evidence="1">AVDCRST_MAG92</strain>
    </source>
</reference>
<protein>
    <submittedName>
        <fullName evidence="1">Uncharacterized protein</fullName>
    </submittedName>
</protein>
<name>A0A6J4HEC9_9CYAN</name>
<evidence type="ECO:0000313" key="1">
    <source>
        <dbReference type="EMBL" id="CAA9222037.1"/>
    </source>
</evidence>